<keyword evidence="2" id="KW-0659">Purine metabolism</keyword>
<organism evidence="5">
    <name type="scientific">marine sediment metagenome</name>
    <dbReference type="NCBI Taxonomy" id="412755"/>
    <lineage>
        <taxon>unclassified sequences</taxon>
        <taxon>metagenomes</taxon>
        <taxon>ecological metagenomes</taxon>
    </lineage>
</organism>
<dbReference type="EMBL" id="BART01002790">
    <property type="protein sequence ID" value="GAG67945.1"/>
    <property type="molecule type" value="Genomic_DNA"/>
</dbReference>
<dbReference type="GO" id="GO:0004848">
    <property type="term" value="F:ureidoglycolate hydrolase activity"/>
    <property type="evidence" value="ECO:0007669"/>
    <property type="project" value="InterPro"/>
</dbReference>
<comment type="catalytic activity">
    <reaction evidence="4">
        <text>(S)-ureidoglycolate = urea + glyoxylate</text>
        <dbReference type="Rhea" id="RHEA:11304"/>
        <dbReference type="ChEBI" id="CHEBI:16199"/>
        <dbReference type="ChEBI" id="CHEBI:36655"/>
        <dbReference type="ChEBI" id="CHEBI:57296"/>
        <dbReference type="EC" id="4.3.2.3"/>
    </reaction>
</comment>
<evidence type="ECO:0000256" key="4">
    <source>
        <dbReference type="ARBA" id="ARBA00047684"/>
    </source>
</evidence>
<dbReference type="GO" id="GO:0050385">
    <property type="term" value="F:ureidoglycolate lyase activity"/>
    <property type="evidence" value="ECO:0007669"/>
    <property type="project" value="UniProtKB-EC"/>
</dbReference>
<dbReference type="InterPro" id="IPR011051">
    <property type="entry name" value="RmlC_Cupin_sf"/>
</dbReference>
<keyword evidence="3" id="KW-0456">Lyase</keyword>
<gene>
    <name evidence="5" type="ORF">S01H4_08217</name>
</gene>
<evidence type="ECO:0000256" key="2">
    <source>
        <dbReference type="ARBA" id="ARBA00022631"/>
    </source>
</evidence>
<evidence type="ECO:0008006" key="6">
    <source>
        <dbReference type="Google" id="ProtNLM"/>
    </source>
</evidence>
<name>X0ZE97_9ZZZZ</name>
<protein>
    <recommendedName>
        <fullName evidence="6">Ureidoglycolate hydrolase</fullName>
    </recommendedName>
</protein>
<comment type="subunit">
    <text evidence="1">Homodimer.</text>
</comment>
<dbReference type="Pfam" id="PF04115">
    <property type="entry name" value="Ureidogly_lyase"/>
    <property type="match status" value="1"/>
</dbReference>
<dbReference type="SUPFAM" id="SSF51182">
    <property type="entry name" value="RmlC-like cupins"/>
    <property type="match status" value="1"/>
</dbReference>
<dbReference type="AlphaFoldDB" id="X0ZE97"/>
<dbReference type="GO" id="GO:0006144">
    <property type="term" value="P:purine nucleobase metabolic process"/>
    <property type="evidence" value="ECO:0007669"/>
    <property type="project" value="UniProtKB-KW"/>
</dbReference>
<evidence type="ECO:0000256" key="3">
    <source>
        <dbReference type="ARBA" id="ARBA00023239"/>
    </source>
</evidence>
<dbReference type="InterPro" id="IPR007247">
    <property type="entry name" value="Ureidogly_lyase"/>
</dbReference>
<dbReference type="GO" id="GO:0000256">
    <property type="term" value="P:allantoin catabolic process"/>
    <property type="evidence" value="ECO:0007669"/>
    <property type="project" value="InterPro"/>
</dbReference>
<sequence>MIKELEVNSLTNKNFADYGYLISNENIEPKIKENTFTFWDDLAEMNIEGKTGFAILEVNKRNKNFTNLERHVKTEEIFFALDKDVVVLVGKATPNQEVPEIETVKAFKLEKGKGVLLYKGTWHWLPYPLAEKAQLLVIFQQGTADYDLEIKDLKKLKGVTFCIKI</sequence>
<accession>X0ZE97</accession>
<comment type="caution">
    <text evidence="5">The sequence shown here is derived from an EMBL/GenBank/DDBJ whole genome shotgun (WGS) entry which is preliminary data.</text>
</comment>
<proteinExistence type="predicted"/>
<evidence type="ECO:0000256" key="1">
    <source>
        <dbReference type="ARBA" id="ARBA00011738"/>
    </source>
</evidence>
<dbReference type="Gene3D" id="2.60.120.480">
    <property type="entry name" value="Ureidoglycolate hydrolase"/>
    <property type="match status" value="1"/>
</dbReference>
<reference evidence="5" key="1">
    <citation type="journal article" date="2014" name="Front. Microbiol.">
        <title>High frequency of phylogenetically diverse reductive dehalogenase-homologous genes in deep subseafloor sedimentary metagenomes.</title>
        <authorList>
            <person name="Kawai M."/>
            <person name="Futagami T."/>
            <person name="Toyoda A."/>
            <person name="Takaki Y."/>
            <person name="Nishi S."/>
            <person name="Hori S."/>
            <person name="Arai W."/>
            <person name="Tsubouchi T."/>
            <person name="Morono Y."/>
            <person name="Uchiyama I."/>
            <person name="Ito T."/>
            <person name="Fujiyama A."/>
            <person name="Inagaki F."/>
            <person name="Takami H."/>
        </authorList>
    </citation>
    <scope>NUCLEOTIDE SEQUENCE</scope>
    <source>
        <strain evidence="5">Expedition CK06-06</strain>
    </source>
</reference>
<evidence type="ECO:0000313" key="5">
    <source>
        <dbReference type="EMBL" id="GAG67945.1"/>
    </source>
</evidence>
<dbReference type="InterPro" id="IPR024060">
    <property type="entry name" value="Ureidoglycolate_lyase_dom_sf"/>
</dbReference>